<dbReference type="PROSITE" id="PS50012">
    <property type="entry name" value="RCC1_3"/>
    <property type="match status" value="3"/>
</dbReference>
<feature type="region of interest" description="Disordered" evidence="1">
    <location>
        <begin position="34"/>
        <end position="99"/>
    </location>
</feature>
<feature type="region of interest" description="Disordered" evidence="1">
    <location>
        <begin position="376"/>
        <end position="593"/>
    </location>
</feature>
<dbReference type="PANTHER" id="PTHR45982">
    <property type="entry name" value="REGULATOR OF CHROMOSOME CONDENSATION"/>
    <property type="match status" value="1"/>
</dbReference>
<dbReference type="EMBL" id="WLYK01000011">
    <property type="protein sequence ID" value="MTD16684.1"/>
    <property type="molecule type" value="Genomic_DNA"/>
</dbReference>
<evidence type="ECO:0000256" key="1">
    <source>
        <dbReference type="SAM" id="MobiDB-lite"/>
    </source>
</evidence>
<feature type="compositionally biased region" description="Basic and acidic residues" evidence="1">
    <location>
        <begin position="78"/>
        <end position="88"/>
    </location>
</feature>
<feature type="compositionally biased region" description="Polar residues" evidence="1">
    <location>
        <begin position="520"/>
        <end position="546"/>
    </location>
</feature>
<feature type="domain" description="Bacterial Ig-like" evidence="3">
    <location>
        <begin position="565"/>
        <end position="646"/>
    </location>
</feature>
<keyword evidence="5" id="KW-1185">Reference proteome</keyword>
<dbReference type="InterPro" id="IPR000408">
    <property type="entry name" value="Reg_chr_condens"/>
</dbReference>
<proteinExistence type="predicted"/>
<feature type="signal peptide" evidence="2">
    <location>
        <begin position="1"/>
        <end position="29"/>
    </location>
</feature>
<dbReference type="Pfam" id="PF16640">
    <property type="entry name" value="Big_3_5"/>
    <property type="match status" value="1"/>
</dbReference>
<reference evidence="4 5" key="1">
    <citation type="submission" date="2019-11" db="EMBL/GenBank/DDBJ databases">
        <authorList>
            <person name="Jiang L.-Q."/>
        </authorList>
    </citation>
    <scope>NUCLEOTIDE SEQUENCE [LARGE SCALE GENOMIC DNA]</scope>
    <source>
        <strain evidence="4 5">YIM 132087</strain>
    </source>
</reference>
<dbReference type="GO" id="GO:0005975">
    <property type="term" value="P:carbohydrate metabolic process"/>
    <property type="evidence" value="ECO:0007669"/>
    <property type="project" value="UniProtKB-ARBA"/>
</dbReference>
<dbReference type="RefSeq" id="WP_154770690.1">
    <property type="nucleotide sequence ID" value="NZ_WLYK01000011.1"/>
</dbReference>
<accession>A0A7K1FV28</accession>
<dbReference type="Proteomes" id="UP000460221">
    <property type="component" value="Unassembled WGS sequence"/>
</dbReference>
<dbReference type="InterPro" id="IPR051553">
    <property type="entry name" value="Ran_GTPase-activating"/>
</dbReference>
<keyword evidence="2" id="KW-0732">Signal</keyword>
<dbReference type="InterPro" id="IPR013783">
    <property type="entry name" value="Ig-like_fold"/>
</dbReference>
<dbReference type="GO" id="GO:0005085">
    <property type="term" value="F:guanyl-nucleotide exchange factor activity"/>
    <property type="evidence" value="ECO:0007669"/>
    <property type="project" value="TreeGrafter"/>
</dbReference>
<evidence type="ECO:0000256" key="2">
    <source>
        <dbReference type="SAM" id="SignalP"/>
    </source>
</evidence>
<dbReference type="AlphaFoldDB" id="A0A7K1FV28"/>
<dbReference type="InterPro" id="IPR032109">
    <property type="entry name" value="Big_3_5"/>
</dbReference>
<evidence type="ECO:0000313" key="4">
    <source>
        <dbReference type="EMBL" id="MTD16684.1"/>
    </source>
</evidence>
<feature type="compositionally biased region" description="Polar residues" evidence="1">
    <location>
        <begin position="89"/>
        <end position="99"/>
    </location>
</feature>
<feature type="compositionally biased region" description="Low complexity" evidence="1">
    <location>
        <begin position="401"/>
        <end position="415"/>
    </location>
</feature>
<evidence type="ECO:0000259" key="3">
    <source>
        <dbReference type="Pfam" id="PF16640"/>
    </source>
</evidence>
<evidence type="ECO:0000313" key="5">
    <source>
        <dbReference type="Proteomes" id="UP000460221"/>
    </source>
</evidence>
<dbReference type="Gene3D" id="2.60.40.10">
    <property type="entry name" value="Immunoglobulins"/>
    <property type="match status" value="1"/>
</dbReference>
<feature type="compositionally biased region" description="Low complexity" evidence="1">
    <location>
        <begin position="564"/>
        <end position="579"/>
    </location>
</feature>
<dbReference type="Pfam" id="PF13540">
    <property type="entry name" value="RCC1_2"/>
    <property type="match status" value="4"/>
</dbReference>
<protein>
    <recommendedName>
        <fullName evidence="3">Bacterial Ig-like domain-containing protein</fullName>
    </recommendedName>
</protein>
<dbReference type="SUPFAM" id="SSF50985">
    <property type="entry name" value="RCC1/BLIP-II"/>
    <property type="match status" value="2"/>
</dbReference>
<sequence>MKHRTAGHRTTGRGTVLLSVLVIAGLALAVPAGASTTDDEKAAAAVTESDGEKATDPGTEGQSDQPLRSRKRMGAGTAKDDAAGREVTDTSSGRSVVTAWSTDTIDTPESLRGATVTSVAAGAAHLLALTAEGTVIAWGDNTLGQTDVPREIQEVGVTAIAAGGGMSLALTRGARLAFWGSTSGKPVEPTMVEVPEKVGITAIAAGEHHFLALTDAGQVLAWGEDTTGETEVPKSLQDRTVVAIAAGRSFSMALTDDGRVTMWGDGGKEIAALPEVLGKTTVTSIAAGPTVAAAITSDGTLVLQGPDSPVLRLPEELGKQQVTSVAIGDTHAVAFTGDGTVIAWGNDRKDNPVVVPESLAKQRVLKIAAGGDTTVVLGTPVTDEKPAEEPTDEKPTEETPADTTDPTAGTPTGQPTDEKPTEETPADTTDPEAEVPTEQPTDEKPTEETPADTTDPEAEVPTEQPTDEKPTDETPAESVDPKGEAPAKQPVDDAPVIDLPDEQGSTDTGSTEPGAADTGSADTGSADTGSTEVPTNSSVPDDSPTQEPEDTGTGETPQVEPESATRTTVTITPTALTATVKDQQSGAPITDGTVRFSVDGRNVGSSPVVAGTATVVHRMPTGGSPTVTATYGGVSTHASSTTEVTRVDPSIVARPATSAAPTVHGWYRSPVTVAFVCSTGSAPLASACPPPVRFTVSGAKRTTTREIVATDGGSAEVTSPAINLDTVAPKVSIAGLPAGTRSVTSVPVLRCAASDGLSGLAKCSLQTRTFGRTTQIWATATDKAGNMTTVFGSYRSTLPLRPAR</sequence>
<name>A0A7K1FV28_9ACTN</name>
<dbReference type="PANTHER" id="PTHR45982:SF1">
    <property type="entry name" value="REGULATOR OF CHROMOSOME CONDENSATION"/>
    <property type="match status" value="1"/>
</dbReference>
<dbReference type="GO" id="GO:0005737">
    <property type="term" value="C:cytoplasm"/>
    <property type="evidence" value="ECO:0007669"/>
    <property type="project" value="TreeGrafter"/>
</dbReference>
<dbReference type="Gene3D" id="2.130.10.30">
    <property type="entry name" value="Regulator of chromosome condensation 1/beta-lactamase-inhibitor protein II"/>
    <property type="match status" value="2"/>
</dbReference>
<gene>
    <name evidence="4" type="ORF">GIS00_22365</name>
</gene>
<feature type="chain" id="PRO_5039543724" description="Bacterial Ig-like domain-containing protein" evidence="2">
    <location>
        <begin position="30"/>
        <end position="804"/>
    </location>
</feature>
<dbReference type="InterPro" id="IPR009091">
    <property type="entry name" value="RCC1/BLIP-II"/>
</dbReference>
<comment type="caution">
    <text evidence="4">The sequence shown here is derived from an EMBL/GenBank/DDBJ whole genome shotgun (WGS) entry which is preliminary data.</text>
</comment>
<feature type="compositionally biased region" description="Basic and acidic residues" evidence="1">
    <location>
        <begin position="382"/>
        <end position="397"/>
    </location>
</feature>
<organism evidence="4 5">
    <name type="scientific">Nakamurella alba</name>
    <dbReference type="NCBI Taxonomy" id="2665158"/>
    <lineage>
        <taxon>Bacteria</taxon>
        <taxon>Bacillati</taxon>
        <taxon>Actinomycetota</taxon>
        <taxon>Actinomycetes</taxon>
        <taxon>Nakamurellales</taxon>
        <taxon>Nakamurellaceae</taxon>
        <taxon>Nakamurella</taxon>
    </lineage>
</organism>